<dbReference type="OrthoDB" id="420547at2759"/>
<evidence type="ECO:0000313" key="2">
    <source>
        <dbReference type="Proteomes" id="UP000541610"/>
    </source>
</evidence>
<name>A0A7J6NJD4_PEROL</name>
<sequence>MTLAARSLLTLSTTSGQWRRRSLSSVGSKFLDPLKRVESLVSRMTDKEGHVDGAPAVTREDARDLLACIQLMRPAEISLVIHYMTKGKYEDRNFWRDICRELRTSTAIASFRVRDLSMIISSLNAAELLDAETLTCLSSKIEEAACTLNMDSLMPLIMTYVKLSDTGVASSEGCLKALGATDFRPVTSICAEYLLRRLDAVSADNVVEIFSGLATLKYEGDHFYEALLRKSRAWIPTMPYESVAILLQSMAKVRIRDKELEGKVALRLAADIDKAATEAEISEIALWMGSLTHHFSKLAGEPHPTLQKTIVNHLPLVVHAMSPECLMLMIPPLPLLLTGTPPRSFRDAVFSEKCRQELSSFVKEGLCAIMSSAYRLGFTYDTTWWEEASEATMKPVMGNAWSAVSVATVAYQLTHLGEAEHNIHATLDQLRTFCEIRCKWFDRVGASLETQMKRWPPRPVSTLLACYIRIGECPPSVLVGAWERVRADIRNYDGMSLTQVVNAMAKFNSINIPILEEIERRFKSGRVKFSRSQLRAVKRAYESMGRDRSCMAS</sequence>
<accession>A0A7J6NJD4</accession>
<dbReference type="EMBL" id="JABANP010000334">
    <property type="protein sequence ID" value="KAF4683998.1"/>
    <property type="molecule type" value="Genomic_DNA"/>
</dbReference>
<comment type="caution">
    <text evidence="1">The sequence shown here is derived from an EMBL/GenBank/DDBJ whole genome shotgun (WGS) entry which is preliminary data.</text>
</comment>
<gene>
    <name evidence="1" type="ORF">FOZ60_008364</name>
</gene>
<dbReference type="Proteomes" id="UP000541610">
    <property type="component" value="Unassembled WGS sequence"/>
</dbReference>
<proteinExistence type="predicted"/>
<organism evidence="1 2">
    <name type="scientific">Perkinsus olseni</name>
    <name type="common">Perkinsus atlanticus</name>
    <dbReference type="NCBI Taxonomy" id="32597"/>
    <lineage>
        <taxon>Eukaryota</taxon>
        <taxon>Sar</taxon>
        <taxon>Alveolata</taxon>
        <taxon>Perkinsozoa</taxon>
        <taxon>Perkinsea</taxon>
        <taxon>Perkinsida</taxon>
        <taxon>Perkinsidae</taxon>
        <taxon>Perkinsus</taxon>
    </lineage>
</organism>
<protein>
    <submittedName>
        <fullName evidence="1">Uncharacterized protein</fullName>
    </submittedName>
</protein>
<dbReference type="AlphaFoldDB" id="A0A7J6NJD4"/>
<evidence type="ECO:0000313" key="1">
    <source>
        <dbReference type="EMBL" id="KAF4683998.1"/>
    </source>
</evidence>
<reference evidence="1 2" key="1">
    <citation type="submission" date="2020-04" db="EMBL/GenBank/DDBJ databases">
        <title>Perkinsus olseni comparative genomics.</title>
        <authorList>
            <person name="Bogema D.R."/>
        </authorList>
    </citation>
    <scope>NUCLEOTIDE SEQUENCE [LARGE SCALE GENOMIC DNA]</scope>
    <source>
        <strain evidence="1">00978-12</strain>
    </source>
</reference>